<evidence type="ECO:0000313" key="2">
    <source>
        <dbReference type="EMBL" id="PON49619.1"/>
    </source>
</evidence>
<dbReference type="Proteomes" id="UP000237105">
    <property type="component" value="Unassembled WGS sequence"/>
</dbReference>
<keyword evidence="1" id="KW-0472">Membrane</keyword>
<organism evidence="2 3">
    <name type="scientific">Parasponia andersonii</name>
    <name type="common">Sponia andersonii</name>
    <dbReference type="NCBI Taxonomy" id="3476"/>
    <lineage>
        <taxon>Eukaryota</taxon>
        <taxon>Viridiplantae</taxon>
        <taxon>Streptophyta</taxon>
        <taxon>Embryophyta</taxon>
        <taxon>Tracheophyta</taxon>
        <taxon>Spermatophyta</taxon>
        <taxon>Magnoliopsida</taxon>
        <taxon>eudicotyledons</taxon>
        <taxon>Gunneridae</taxon>
        <taxon>Pentapetalae</taxon>
        <taxon>rosids</taxon>
        <taxon>fabids</taxon>
        <taxon>Rosales</taxon>
        <taxon>Cannabaceae</taxon>
        <taxon>Parasponia</taxon>
    </lineage>
</organism>
<feature type="transmembrane region" description="Helical" evidence="1">
    <location>
        <begin position="40"/>
        <end position="59"/>
    </location>
</feature>
<keyword evidence="1" id="KW-1133">Transmembrane helix</keyword>
<gene>
    <name evidence="2" type="ORF">PanWU01x14_229350</name>
</gene>
<comment type="caution">
    <text evidence="2">The sequence shown here is derived from an EMBL/GenBank/DDBJ whole genome shotgun (WGS) entry which is preliminary data.</text>
</comment>
<protein>
    <submittedName>
        <fullName evidence="2">Uncharacterized protein</fullName>
    </submittedName>
</protein>
<proteinExistence type="predicted"/>
<sequence>MQNEQIETPKENLGKKKRPVNIEAELSVEELRKFLSESAYSIPHVHIVILLVFFFFARLRTLLLHRSRKLSVQPHILMITFRNPNLTLFDSGANSDPRIEPEPLIVRKDFHGFVLCRDGVGIEVTEDPGNFRRMEEKGHEKISQRFSENFRV</sequence>
<keyword evidence="3" id="KW-1185">Reference proteome</keyword>
<accession>A0A2P5BLD0</accession>
<reference evidence="3" key="1">
    <citation type="submission" date="2016-06" db="EMBL/GenBank/DDBJ databases">
        <title>Parallel loss of symbiosis genes in relatives of nitrogen-fixing non-legume Parasponia.</title>
        <authorList>
            <person name="Van Velzen R."/>
            <person name="Holmer R."/>
            <person name="Bu F."/>
            <person name="Rutten L."/>
            <person name="Van Zeijl A."/>
            <person name="Liu W."/>
            <person name="Santuari L."/>
            <person name="Cao Q."/>
            <person name="Sharma T."/>
            <person name="Shen D."/>
            <person name="Roswanjaya Y."/>
            <person name="Wardhani T."/>
            <person name="Kalhor M.S."/>
            <person name="Jansen J."/>
            <person name="Van den Hoogen J."/>
            <person name="Gungor B."/>
            <person name="Hartog M."/>
            <person name="Hontelez J."/>
            <person name="Verver J."/>
            <person name="Yang W.-C."/>
            <person name="Schijlen E."/>
            <person name="Repin R."/>
            <person name="Schilthuizen M."/>
            <person name="Schranz E."/>
            <person name="Heidstra R."/>
            <person name="Miyata K."/>
            <person name="Fedorova E."/>
            <person name="Kohlen W."/>
            <person name="Bisseling T."/>
            <person name="Smit S."/>
            <person name="Geurts R."/>
        </authorList>
    </citation>
    <scope>NUCLEOTIDE SEQUENCE [LARGE SCALE GENOMIC DNA]</scope>
    <source>
        <strain evidence="3">cv. WU1-14</strain>
    </source>
</reference>
<evidence type="ECO:0000313" key="3">
    <source>
        <dbReference type="Proteomes" id="UP000237105"/>
    </source>
</evidence>
<name>A0A2P5BLD0_PARAD</name>
<evidence type="ECO:0000256" key="1">
    <source>
        <dbReference type="SAM" id="Phobius"/>
    </source>
</evidence>
<dbReference type="AlphaFoldDB" id="A0A2P5BLD0"/>
<keyword evidence="1" id="KW-0812">Transmembrane</keyword>
<dbReference type="EMBL" id="JXTB01000258">
    <property type="protein sequence ID" value="PON49619.1"/>
    <property type="molecule type" value="Genomic_DNA"/>
</dbReference>